<dbReference type="SMART" id="SM00033">
    <property type="entry name" value="CH"/>
    <property type="match status" value="2"/>
</dbReference>
<dbReference type="Gene3D" id="1.10.418.10">
    <property type="entry name" value="Calponin-like domain"/>
    <property type="match status" value="2"/>
</dbReference>
<dbReference type="GeneID" id="31366211"/>
<dbReference type="InterPro" id="IPR000219">
    <property type="entry name" value="DH_dom"/>
</dbReference>
<proteinExistence type="predicted"/>
<dbReference type="SMART" id="SM00325">
    <property type="entry name" value="RhoGEF"/>
    <property type="match status" value="1"/>
</dbReference>
<dbReference type="AlphaFoldDB" id="D3BSB6"/>
<dbReference type="PROSITE" id="PS50096">
    <property type="entry name" value="IQ"/>
    <property type="match status" value="1"/>
</dbReference>
<organism evidence="7 8">
    <name type="scientific">Heterostelium pallidum (strain ATCC 26659 / Pp 5 / PN500)</name>
    <name type="common">Cellular slime mold</name>
    <name type="synonym">Polysphondylium pallidum</name>
    <dbReference type="NCBI Taxonomy" id="670386"/>
    <lineage>
        <taxon>Eukaryota</taxon>
        <taxon>Amoebozoa</taxon>
        <taxon>Evosea</taxon>
        <taxon>Eumycetozoa</taxon>
        <taxon>Dictyostelia</taxon>
        <taxon>Acytosteliales</taxon>
        <taxon>Acytosteliaceae</taxon>
        <taxon>Heterostelium</taxon>
    </lineage>
</organism>
<evidence type="ECO:0000256" key="2">
    <source>
        <dbReference type="ARBA" id="ARBA00023203"/>
    </source>
</evidence>
<evidence type="ECO:0000259" key="5">
    <source>
        <dbReference type="PROSITE" id="PS50010"/>
    </source>
</evidence>
<sequence>MSEDWSTDLQKKVNMVVSDIVDDFKDGVLLINLMEILTNEKFDNYHISKPKNRLQQLSNVQIALSAVERWGINLVNVRPENLVDRNSKMILALLWRIISKFHIQQFLNEEDLDPEYGEDLTSSSKNNTNNQLYKTNSRGSSNLANFMKTPREALLRWCRRELEPYSLIQPVTNFTKSFQNPQVFYALVHRQAPSSIDLNEMDSMDDLAGLKRCFDIAEKALNIPSMLIPQSIIDGQMDESCTMTYVAYYLNLQRNGGNLTSIPSMPNSARGHNRSSSTGSNTSNSSVTSGGQSLGSSDNKLFFKRPPLKRQDTLTQTPEKGNPFSLATNGTGSNASGTPLADKLTQIGSPSQQQQQTPRSPREASSFSTADRLSLMEILNNFTQELRRISNDHEEMLKKAAAKLDERVNKLGDKLDQLELKITDLKSVVGMANTSIPTITTTTTTTTTNNNSNNSTPLITSIQSLDTSIDSPNNGSTSSTPPIGETRDRKKSVTKRTETKEERDERREKRRSRRREREDRKKEKEVNSSNNNPTLTQSSSSCSLADEAQVDREDLKKIIKAQSVVRAFLARRSYKRLKNRRDVALEILHTEKTYINSLQILAHEYLVPLRKMSEGLNVNIDNIKTLYNNIEVILNINNSLLTRIHERVTSKPWHCHTLFGDIFFKMSDLLKCYIAYVNHYNRSLNTVNEFTKHSTLYEFMNATFQRTNQQLRDLIIIPVQRIPRYVLLLEEMVKVTEQSHPDRTQLVQSLSKMQNIADHVNEKRREFENVTHVSMLQDAIIGFDIMAYPSLRYTMEGDLQYNLPSSGSGFGNTISSVVSNAVTGSSSDLKGAAVATILHVFLFNQMLVICKYKKGKDSYFSKHLYGTVDRKSKQPKYKYVFNLNLTSETKLSHNKSECWFGIDNQTDYKKFMAKTVAEKDMWIQHIQSCITKATENKKSKDNKS</sequence>
<dbReference type="OMA" id="IWANNIL"/>
<evidence type="ECO:0000313" key="7">
    <source>
        <dbReference type="EMBL" id="EFA75689.1"/>
    </source>
</evidence>
<dbReference type="GO" id="GO:0005737">
    <property type="term" value="C:cytoplasm"/>
    <property type="evidence" value="ECO:0007669"/>
    <property type="project" value="TreeGrafter"/>
</dbReference>
<evidence type="ECO:0000313" key="8">
    <source>
        <dbReference type="Proteomes" id="UP000001396"/>
    </source>
</evidence>
<dbReference type="SUPFAM" id="SSF47576">
    <property type="entry name" value="Calponin-homology domain, CH-domain"/>
    <property type="match status" value="1"/>
</dbReference>
<dbReference type="PANTHER" id="PTHR12673:SF255">
    <property type="entry name" value="RHOGEF DOMAIN-CONTAINING PROTEIN"/>
    <property type="match status" value="1"/>
</dbReference>
<dbReference type="PROSITE" id="PS00020">
    <property type="entry name" value="ACTININ_2"/>
    <property type="match status" value="1"/>
</dbReference>
<dbReference type="InterPro" id="IPR036872">
    <property type="entry name" value="CH_dom_sf"/>
</dbReference>
<gene>
    <name evidence="7" type="primary">gxcCC</name>
    <name evidence="7" type="ORF">PPL_10742</name>
</gene>
<dbReference type="STRING" id="670386.D3BSB6"/>
<dbReference type="Gene3D" id="1.20.900.10">
    <property type="entry name" value="Dbl homology (DH) domain"/>
    <property type="match status" value="1"/>
</dbReference>
<dbReference type="PROSITE" id="PS00741">
    <property type="entry name" value="DH_1"/>
    <property type="match status" value="1"/>
</dbReference>
<feature type="domain" description="DH" evidence="5">
    <location>
        <begin position="579"/>
        <end position="763"/>
    </location>
</feature>
<evidence type="ECO:0000256" key="3">
    <source>
        <dbReference type="SAM" id="Coils"/>
    </source>
</evidence>
<feature type="compositionally biased region" description="Basic and acidic residues" evidence="4">
    <location>
        <begin position="495"/>
        <end position="507"/>
    </location>
</feature>
<feature type="compositionally biased region" description="Polar residues" evidence="4">
    <location>
        <begin position="313"/>
        <end position="337"/>
    </location>
</feature>
<dbReference type="Pfam" id="PF00307">
    <property type="entry name" value="CH"/>
    <property type="match status" value="2"/>
</dbReference>
<feature type="region of interest" description="Disordered" evidence="4">
    <location>
        <begin position="261"/>
        <end position="369"/>
    </location>
</feature>
<dbReference type="InParanoid" id="D3BSB6"/>
<accession>D3BSB6</accession>
<dbReference type="GO" id="GO:0005085">
    <property type="term" value="F:guanyl-nucleotide exchange factor activity"/>
    <property type="evidence" value="ECO:0007669"/>
    <property type="project" value="InterPro"/>
</dbReference>
<dbReference type="InterPro" id="IPR035899">
    <property type="entry name" value="DBL_dom_sf"/>
</dbReference>
<dbReference type="SUPFAM" id="SSF48065">
    <property type="entry name" value="DBL homology domain (DH-domain)"/>
    <property type="match status" value="1"/>
</dbReference>
<keyword evidence="3" id="KW-0175">Coiled coil</keyword>
<reference evidence="7 8" key="1">
    <citation type="journal article" date="2011" name="Genome Res.">
        <title>Phylogeny-wide analysis of social amoeba genomes highlights ancient origins for complex intercellular communication.</title>
        <authorList>
            <person name="Heidel A.J."/>
            <person name="Lawal H.M."/>
            <person name="Felder M."/>
            <person name="Schilde C."/>
            <person name="Helps N.R."/>
            <person name="Tunggal B."/>
            <person name="Rivero F."/>
            <person name="John U."/>
            <person name="Schleicher M."/>
            <person name="Eichinger L."/>
            <person name="Platzer M."/>
            <person name="Noegel A.A."/>
            <person name="Schaap P."/>
            <person name="Gloeckner G."/>
        </authorList>
    </citation>
    <scope>NUCLEOTIDE SEQUENCE [LARGE SCALE GENOMIC DNA]</scope>
    <source>
        <strain evidence="8">ATCC 26659 / Pp 5 / PN500</strain>
    </source>
</reference>
<dbReference type="PANTHER" id="PTHR12673">
    <property type="entry name" value="FACIOGENITAL DYSPLASIA PROTEIN"/>
    <property type="match status" value="1"/>
</dbReference>
<dbReference type="RefSeq" id="XP_020427823.1">
    <property type="nucleotide sequence ID" value="XM_020581507.1"/>
</dbReference>
<evidence type="ECO:0000256" key="1">
    <source>
        <dbReference type="ARBA" id="ARBA00022737"/>
    </source>
</evidence>
<keyword evidence="1" id="KW-0677">Repeat</keyword>
<evidence type="ECO:0000259" key="6">
    <source>
        <dbReference type="PROSITE" id="PS50021"/>
    </source>
</evidence>
<dbReference type="CDD" id="cd00821">
    <property type="entry name" value="PH"/>
    <property type="match status" value="1"/>
</dbReference>
<dbReference type="EMBL" id="ADBJ01000051">
    <property type="protein sequence ID" value="EFA75689.1"/>
    <property type="molecule type" value="Genomic_DNA"/>
</dbReference>
<dbReference type="GO" id="GO:0035556">
    <property type="term" value="P:intracellular signal transduction"/>
    <property type="evidence" value="ECO:0007669"/>
    <property type="project" value="InterPro"/>
</dbReference>
<dbReference type="InterPro" id="IPR011993">
    <property type="entry name" value="PH-like_dom_sf"/>
</dbReference>
<dbReference type="InterPro" id="IPR001715">
    <property type="entry name" value="CH_dom"/>
</dbReference>
<feature type="compositionally biased region" description="Low complexity" evidence="4">
    <location>
        <begin position="471"/>
        <end position="482"/>
    </location>
</feature>
<dbReference type="InterPro" id="IPR051092">
    <property type="entry name" value="FYVE_RhoGEF_PH"/>
</dbReference>
<keyword evidence="2" id="KW-0009">Actin-binding</keyword>
<evidence type="ECO:0000256" key="4">
    <source>
        <dbReference type="SAM" id="MobiDB-lite"/>
    </source>
</evidence>
<dbReference type="SUPFAM" id="SSF50729">
    <property type="entry name" value="PH domain-like"/>
    <property type="match status" value="1"/>
</dbReference>
<dbReference type="PROSITE" id="PS50010">
    <property type="entry name" value="DH_2"/>
    <property type="match status" value="1"/>
</dbReference>
<feature type="domain" description="Calponin-homology (CH)" evidence="6">
    <location>
        <begin position="148"/>
        <end position="254"/>
    </location>
</feature>
<protein>
    <submittedName>
        <fullName evidence="7">RhoGEF domain-containing protein</fullName>
    </submittedName>
</protein>
<dbReference type="Pfam" id="PF00621">
    <property type="entry name" value="RhoGEF"/>
    <property type="match status" value="1"/>
</dbReference>
<dbReference type="GO" id="GO:0003779">
    <property type="term" value="F:actin binding"/>
    <property type="evidence" value="ECO:0007669"/>
    <property type="project" value="UniProtKB-KW"/>
</dbReference>
<feature type="compositionally biased region" description="Low complexity" evidence="4">
    <location>
        <begin position="349"/>
        <end position="359"/>
    </location>
</feature>
<dbReference type="Gene3D" id="2.30.29.30">
    <property type="entry name" value="Pleckstrin-homology domain (PH domain)/Phosphotyrosine-binding domain (PTB)"/>
    <property type="match status" value="1"/>
</dbReference>
<dbReference type="PROSITE" id="PS50021">
    <property type="entry name" value="CH"/>
    <property type="match status" value="2"/>
</dbReference>
<dbReference type="CDD" id="cd00160">
    <property type="entry name" value="RhoGEF"/>
    <property type="match status" value="1"/>
</dbReference>
<feature type="coiled-coil region" evidence="3">
    <location>
        <begin position="379"/>
        <end position="428"/>
    </location>
</feature>
<dbReference type="FunCoup" id="D3BSB6">
    <property type="interactions" value="805"/>
</dbReference>
<comment type="caution">
    <text evidence="7">The sequence shown here is derived from an EMBL/GenBank/DDBJ whole genome shotgun (WGS) entry which is preliminary data.</text>
</comment>
<feature type="compositionally biased region" description="Polar residues" evidence="4">
    <location>
        <begin position="533"/>
        <end position="543"/>
    </location>
</feature>
<feature type="compositionally biased region" description="Low complexity" evidence="4">
    <location>
        <begin position="274"/>
        <end position="291"/>
    </location>
</feature>
<feature type="domain" description="Calponin-homology (CH)" evidence="6">
    <location>
        <begin position="1"/>
        <end position="102"/>
    </location>
</feature>
<dbReference type="Proteomes" id="UP000001396">
    <property type="component" value="Unassembled WGS sequence"/>
</dbReference>
<feature type="region of interest" description="Disordered" evidence="4">
    <location>
        <begin position="465"/>
        <end position="545"/>
    </location>
</feature>
<dbReference type="InterPro" id="IPR001331">
    <property type="entry name" value="GDS_CDC24_CS"/>
</dbReference>
<name>D3BSB6_HETP5</name>
<feature type="compositionally biased region" description="Basic and acidic residues" evidence="4">
    <location>
        <begin position="515"/>
        <end position="526"/>
    </location>
</feature>
<dbReference type="InterPro" id="IPR001589">
    <property type="entry name" value="Actinin_actin-bd_CS"/>
</dbReference>
<keyword evidence="8" id="KW-1185">Reference proteome</keyword>